<dbReference type="OrthoDB" id="9808966at2"/>
<dbReference type="GO" id="GO:0003735">
    <property type="term" value="F:structural constituent of ribosome"/>
    <property type="evidence" value="ECO:0007669"/>
    <property type="project" value="InterPro"/>
</dbReference>
<evidence type="ECO:0000313" key="10">
    <source>
        <dbReference type="EMBL" id="SMD10997.1"/>
    </source>
</evidence>
<evidence type="ECO:0000256" key="3">
    <source>
        <dbReference type="ARBA" id="ARBA00022884"/>
    </source>
</evidence>
<dbReference type="Gene3D" id="1.10.1900.20">
    <property type="entry name" value="Ribosomal protein L20"/>
    <property type="match status" value="1"/>
</dbReference>
<dbReference type="InterPro" id="IPR049946">
    <property type="entry name" value="RIBOSOMAL_L20_CS"/>
</dbReference>
<evidence type="ECO:0000256" key="6">
    <source>
        <dbReference type="ARBA" id="ARBA00024775"/>
    </source>
</evidence>
<evidence type="ECO:0000256" key="5">
    <source>
        <dbReference type="ARBA" id="ARBA00023274"/>
    </source>
</evidence>
<dbReference type="GO" id="GO:0006412">
    <property type="term" value="P:translation"/>
    <property type="evidence" value="ECO:0007669"/>
    <property type="project" value="InterPro"/>
</dbReference>
<protein>
    <recommendedName>
        <fullName evidence="7 8">Large ribosomal subunit protein bL20</fullName>
    </recommendedName>
</protein>
<keyword evidence="5 8" id="KW-0687">Ribonucleoprotein</keyword>
<dbReference type="eggNOG" id="COG0292">
    <property type="taxonomic scope" value="Bacteria"/>
</dbReference>
<dbReference type="PANTHER" id="PTHR10986">
    <property type="entry name" value="39S RIBOSOMAL PROTEIN L20"/>
    <property type="match status" value="1"/>
</dbReference>
<dbReference type="GO" id="GO:0000027">
    <property type="term" value="P:ribosomal large subunit assembly"/>
    <property type="evidence" value="ECO:0007669"/>
    <property type="project" value="UniProtKB-UniRule"/>
</dbReference>
<dbReference type="FunFam" id="1.10.1900.20:FF:000001">
    <property type="entry name" value="50S ribosomal protein L20"/>
    <property type="match status" value="1"/>
</dbReference>
<dbReference type="Gene3D" id="6.10.160.10">
    <property type="match status" value="1"/>
</dbReference>
<evidence type="ECO:0000256" key="2">
    <source>
        <dbReference type="ARBA" id="ARBA00022730"/>
    </source>
</evidence>
<evidence type="ECO:0000256" key="1">
    <source>
        <dbReference type="ARBA" id="ARBA00007698"/>
    </source>
</evidence>
<dbReference type="InterPro" id="IPR035566">
    <property type="entry name" value="Ribosomal_protein_bL20_C"/>
</dbReference>
<dbReference type="PRINTS" id="PR00062">
    <property type="entry name" value="RIBOSOMALL20"/>
</dbReference>
<dbReference type="CDD" id="cd07026">
    <property type="entry name" value="Ribosomal_L20"/>
    <property type="match status" value="1"/>
</dbReference>
<comment type="similarity">
    <text evidence="1 8 9">Belongs to the bacterial ribosomal protein bL20 family.</text>
</comment>
<dbReference type="AlphaFoldDB" id="A0A1W2EMN9"/>
<reference evidence="11" key="1">
    <citation type="submission" date="2017-04" db="EMBL/GenBank/DDBJ databases">
        <authorList>
            <person name="Varghese N."/>
            <person name="Submissions S."/>
        </authorList>
    </citation>
    <scope>NUCLEOTIDE SEQUENCE [LARGE SCALE GENOMIC DNA]</scope>
    <source>
        <strain evidence="11">DSM 44073</strain>
    </source>
</reference>
<proteinExistence type="inferred from homology"/>
<accession>A0A1W2EMN9</accession>
<dbReference type="GO" id="GO:0019843">
    <property type="term" value="F:rRNA binding"/>
    <property type="evidence" value="ECO:0007669"/>
    <property type="project" value="UniProtKB-UniRule"/>
</dbReference>
<keyword evidence="2 8" id="KW-0699">rRNA-binding</keyword>
<dbReference type="Proteomes" id="UP000192840">
    <property type="component" value="Unassembled WGS sequence"/>
</dbReference>
<comment type="function">
    <text evidence="6 8 9">Binds directly to 23S ribosomal RNA and is necessary for the in vitro assembly process of the 50S ribosomal subunit. It is not involved in the protein synthesizing functions of that subunit.</text>
</comment>
<dbReference type="SUPFAM" id="SSF74731">
    <property type="entry name" value="Ribosomal protein L20"/>
    <property type="match status" value="1"/>
</dbReference>
<evidence type="ECO:0000256" key="7">
    <source>
        <dbReference type="ARBA" id="ARBA00035172"/>
    </source>
</evidence>
<organism evidence="10 11">
    <name type="scientific">Lentzea albidocapillata</name>
    <dbReference type="NCBI Taxonomy" id="40571"/>
    <lineage>
        <taxon>Bacteria</taxon>
        <taxon>Bacillati</taxon>
        <taxon>Actinomycetota</taxon>
        <taxon>Actinomycetes</taxon>
        <taxon>Pseudonocardiales</taxon>
        <taxon>Pseudonocardiaceae</taxon>
        <taxon>Lentzea</taxon>
    </lineage>
</organism>
<keyword evidence="3 8" id="KW-0694">RNA-binding</keyword>
<dbReference type="RefSeq" id="WP_030481723.1">
    <property type="nucleotide sequence ID" value="NZ_FWYC01000010.1"/>
</dbReference>
<dbReference type="HAMAP" id="MF_00382">
    <property type="entry name" value="Ribosomal_bL20"/>
    <property type="match status" value="1"/>
</dbReference>
<evidence type="ECO:0000256" key="4">
    <source>
        <dbReference type="ARBA" id="ARBA00022980"/>
    </source>
</evidence>
<evidence type="ECO:0000313" key="11">
    <source>
        <dbReference type="Proteomes" id="UP000192840"/>
    </source>
</evidence>
<dbReference type="InterPro" id="IPR005813">
    <property type="entry name" value="Ribosomal_bL20"/>
</dbReference>
<dbReference type="NCBIfam" id="TIGR01032">
    <property type="entry name" value="rplT_bact"/>
    <property type="match status" value="1"/>
</dbReference>
<evidence type="ECO:0000256" key="8">
    <source>
        <dbReference type="HAMAP-Rule" id="MF_00382"/>
    </source>
</evidence>
<gene>
    <name evidence="8" type="primary">rplT</name>
    <name evidence="10" type="ORF">SAMN05660733_04199</name>
</gene>
<dbReference type="Pfam" id="PF00453">
    <property type="entry name" value="Ribosomal_L20"/>
    <property type="match status" value="1"/>
</dbReference>
<dbReference type="EMBL" id="FWYC01000010">
    <property type="protein sequence ID" value="SMD10997.1"/>
    <property type="molecule type" value="Genomic_DNA"/>
</dbReference>
<keyword evidence="11" id="KW-1185">Reference proteome</keyword>
<dbReference type="STRING" id="40571.SAMN05660733_04199"/>
<keyword evidence="4 8" id="KW-0689">Ribosomal protein</keyword>
<dbReference type="PROSITE" id="PS00937">
    <property type="entry name" value="RIBOSOMAL_L20"/>
    <property type="match status" value="1"/>
</dbReference>
<sequence>MARVKRAVNAQKKRRTTLELASGYRGQRSRLYRKAKEQVLHSLNYAYRDRRARKGDFRKLWIQRINAASRANGMTYNRLIQGLRLGGVEVDRKILADLAVHDANAFSALVEIARKALPADVNAPAGDLA</sequence>
<dbReference type="GO" id="GO:0005840">
    <property type="term" value="C:ribosome"/>
    <property type="evidence" value="ECO:0007669"/>
    <property type="project" value="UniProtKB-KW"/>
</dbReference>
<dbReference type="GO" id="GO:1990904">
    <property type="term" value="C:ribonucleoprotein complex"/>
    <property type="evidence" value="ECO:0007669"/>
    <property type="project" value="UniProtKB-KW"/>
</dbReference>
<evidence type="ECO:0000256" key="9">
    <source>
        <dbReference type="RuleBase" id="RU000560"/>
    </source>
</evidence>
<name>A0A1W2EMN9_9PSEU</name>